<dbReference type="Proteomes" id="UP000032679">
    <property type="component" value="Unassembled WGS sequence"/>
</dbReference>
<keyword evidence="1" id="KW-0805">Transcription regulation</keyword>
<feature type="domain" description="HTH marR-type" evidence="4">
    <location>
        <begin position="21"/>
        <end position="153"/>
    </location>
</feature>
<dbReference type="Pfam" id="PF12802">
    <property type="entry name" value="MarR_2"/>
    <property type="match status" value="1"/>
</dbReference>
<dbReference type="SMART" id="SM00347">
    <property type="entry name" value="HTH_MARR"/>
    <property type="match status" value="1"/>
</dbReference>
<dbReference type="EMBL" id="BALE01000038">
    <property type="protein sequence ID" value="GAN55093.1"/>
    <property type="molecule type" value="Genomic_DNA"/>
</dbReference>
<dbReference type="PANTHER" id="PTHR33164">
    <property type="entry name" value="TRANSCRIPTIONAL REGULATOR, MARR FAMILY"/>
    <property type="match status" value="1"/>
</dbReference>
<proteinExistence type="predicted"/>
<dbReference type="GO" id="GO:0003677">
    <property type="term" value="F:DNA binding"/>
    <property type="evidence" value="ECO:0007669"/>
    <property type="project" value="UniProtKB-KW"/>
</dbReference>
<dbReference type="OrthoDB" id="9799368at2"/>
<organism evidence="5 6">
    <name type="scientific">Tanticharoenia sakaeratensis NBRC 103193</name>
    <dbReference type="NCBI Taxonomy" id="1231623"/>
    <lineage>
        <taxon>Bacteria</taxon>
        <taxon>Pseudomonadati</taxon>
        <taxon>Pseudomonadota</taxon>
        <taxon>Alphaproteobacteria</taxon>
        <taxon>Acetobacterales</taxon>
        <taxon>Acetobacteraceae</taxon>
        <taxon>Tanticharoenia</taxon>
    </lineage>
</organism>
<dbReference type="InterPro" id="IPR039422">
    <property type="entry name" value="MarR/SlyA-like"/>
</dbReference>
<evidence type="ECO:0000256" key="1">
    <source>
        <dbReference type="ARBA" id="ARBA00023015"/>
    </source>
</evidence>
<sequence>MIPMPQDAPGSAHLYLREQQLRVAYEAMMQSWRDLQADCDPALRQARLGPAHHRILFLIASHDGITMTTLLDRLGITKQSLSRALGELVERDLVTRTALPGDRRRKPLSLTTRGAALERHLFDLQRARLTRAFRAAGVGAVDGFRKVLAGLAESAEPARIQS</sequence>
<dbReference type="Gene3D" id="1.10.10.10">
    <property type="entry name" value="Winged helix-like DNA-binding domain superfamily/Winged helix DNA-binding domain"/>
    <property type="match status" value="1"/>
</dbReference>
<evidence type="ECO:0000313" key="6">
    <source>
        <dbReference type="Proteomes" id="UP000032679"/>
    </source>
</evidence>
<accession>A0A0D6MP76</accession>
<dbReference type="GO" id="GO:0003700">
    <property type="term" value="F:DNA-binding transcription factor activity"/>
    <property type="evidence" value="ECO:0007669"/>
    <property type="project" value="InterPro"/>
</dbReference>
<evidence type="ECO:0000313" key="5">
    <source>
        <dbReference type="EMBL" id="GAN55093.1"/>
    </source>
</evidence>
<dbReference type="SUPFAM" id="SSF46785">
    <property type="entry name" value="Winged helix' DNA-binding domain"/>
    <property type="match status" value="1"/>
</dbReference>
<dbReference type="InterPro" id="IPR036388">
    <property type="entry name" value="WH-like_DNA-bd_sf"/>
</dbReference>
<dbReference type="InterPro" id="IPR036390">
    <property type="entry name" value="WH_DNA-bd_sf"/>
</dbReference>
<dbReference type="InterPro" id="IPR023187">
    <property type="entry name" value="Tscrpt_reg_MarR-type_CS"/>
</dbReference>
<keyword evidence="2" id="KW-0238">DNA-binding</keyword>
<dbReference type="PANTHER" id="PTHR33164:SF44">
    <property type="entry name" value="TRANSCRIPTIONAL REGULATORY PROTEIN"/>
    <property type="match status" value="1"/>
</dbReference>
<dbReference type="AlphaFoldDB" id="A0A0D6MP76"/>
<protein>
    <submittedName>
        <fullName evidence="5">Transcriptional regulator</fullName>
    </submittedName>
</protein>
<keyword evidence="6" id="KW-1185">Reference proteome</keyword>
<keyword evidence="3" id="KW-0804">Transcription</keyword>
<name>A0A0D6MP76_9PROT</name>
<reference evidence="5 6" key="1">
    <citation type="submission" date="2012-10" db="EMBL/GenBank/DDBJ databases">
        <title>Genome sequencing of Tanticharoenia sakaeratensis NBRC 103193.</title>
        <authorList>
            <person name="Azuma Y."/>
            <person name="Hadano H."/>
            <person name="Hirakawa H."/>
            <person name="Matsushita K."/>
        </authorList>
    </citation>
    <scope>NUCLEOTIDE SEQUENCE [LARGE SCALE GENOMIC DNA]</scope>
    <source>
        <strain evidence="5 6">NBRC 103193</strain>
    </source>
</reference>
<dbReference type="InterPro" id="IPR000835">
    <property type="entry name" value="HTH_MarR-typ"/>
</dbReference>
<evidence type="ECO:0000259" key="4">
    <source>
        <dbReference type="PROSITE" id="PS50995"/>
    </source>
</evidence>
<evidence type="ECO:0000256" key="2">
    <source>
        <dbReference type="ARBA" id="ARBA00023125"/>
    </source>
</evidence>
<gene>
    <name evidence="5" type="ORF">Tasa_038_074</name>
</gene>
<dbReference type="STRING" id="1231623.Tasa_038_074"/>
<dbReference type="RefSeq" id="WP_048849924.1">
    <property type="nucleotide sequence ID" value="NZ_BAQF01000009.1"/>
</dbReference>
<dbReference type="GO" id="GO:0006950">
    <property type="term" value="P:response to stress"/>
    <property type="evidence" value="ECO:0007669"/>
    <property type="project" value="TreeGrafter"/>
</dbReference>
<evidence type="ECO:0000256" key="3">
    <source>
        <dbReference type="ARBA" id="ARBA00023163"/>
    </source>
</evidence>
<dbReference type="PRINTS" id="PR00598">
    <property type="entry name" value="HTHMARR"/>
</dbReference>
<dbReference type="PROSITE" id="PS01117">
    <property type="entry name" value="HTH_MARR_1"/>
    <property type="match status" value="1"/>
</dbReference>
<comment type="caution">
    <text evidence="5">The sequence shown here is derived from an EMBL/GenBank/DDBJ whole genome shotgun (WGS) entry which is preliminary data.</text>
</comment>
<dbReference type="PROSITE" id="PS50995">
    <property type="entry name" value="HTH_MARR_2"/>
    <property type="match status" value="1"/>
</dbReference>